<keyword evidence="2" id="KW-0573">Peptidoglycan synthesis</keyword>
<dbReference type="Proteomes" id="UP000177061">
    <property type="component" value="Unassembled WGS sequence"/>
</dbReference>
<dbReference type="GO" id="GO:0005737">
    <property type="term" value="C:cytoplasm"/>
    <property type="evidence" value="ECO:0007669"/>
    <property type="project" value="UniProtKB-SubCell"/>
</dbReference>
<keyword evidence="2" id="KW-0133">Cell shape</keyword>
<protein>
    <recommendedName>
        <fullName evidence="7">UDP-N-acetylmuramyl-tripeptide synthetase</fullName>
    </recommendedName>
</protein>
<evidence type="ECO:0000256" key="2">
    <source>
        <dbReference type="RuleBase" id="RU004135"/>
    </source>
</evidence>
<dbReference type="SUPFAM" id="SSF53623">
    <property type="entry name" value="MurD-like peptide ligases, catalytic domain"/>
    <property type="match status" value="1"/>
</dbReference>
<name>A0A1G2FDQ1_9BACT</name>
<dbReference type="UniPathway" id="UPA00219"/>
<sequence>MELLQSIQMSLEKLLNFGRQIIPKPIFNFFQPAYHFFLAGLAAFLSGFPSKKLKVIGVTGTKGKTTTSNLIADILNYCGFKTGLMSTVNFKLGDKEWTNQSKQTMLGRFQSQRFLRQMVKEGCQYAIIETSSEGILQHRHRFIDYEIAVFTNLSPEHLERHRGFENYRDAKIKLFEKVAKKKDGVGVYNLDDENTEYFLGVPIKKKYGYTVKSQINNSFVIASEAKQSRIKQITTGLPRSPNGSFAMTILKVTNYKLTPQGAKFTANGVDFKMKLLGQFNVYNAAAAICSALSQGISIEKIKEALIRVKPVPGRMEIIDEGQDFTVIVDYAHEPAGLKQVYQTIKLFHPQKIIALLGAQGGGRDKGKRLVLGELAGQYADFVIVTNEDPYDEPPLEIIQDVLAGVLKNNRKKLNENVLAILDRRQAIKKSLSLVQKGDLVILTGKGGEVWMCVENNRKIPWDEKKIVEEELRKKR</sequence>
<dbReference type="Pfam" id="PF08245">
    <property type="entry name" value="Mur_ligase_M"/>
    <property type="match status" value="1"/>
</dbReference>
<comment type="subcellular location">
    <subcellularLocation>
        <location evidence="2">Cytoplasm</location>
    </subcellularLocation>
</comment>
<evidence type="ECO:0008006" key="7">
    <source>
        <dbReference type="Google" id="ProtNLM"/>
    </source>
</evidence>
<dbReference type="PANTHER" id="PTHR23135:SF4">
    <property type="entry name" value="UDP-N-ACETYLMURAMOYL-L-ALANYL-D-GLUTAMATE--2,6-DIAMINOPIMELATE LIGASE MURE HOMOLOG, CHLOROPLASTIC"/>
    <property type="match status" value="1"/>
</dbReference>
<dbReference type="InterPro" id="IPR013221">
    <property type="entry name" value="Mur_ligase_cen"/>
</dbReference>
<keyword evidence="2" id="KW-0132">Cell division</keyword>
<dbReference type="GO" id="GO:0016881">
    <property type="term" value="F:acid-amino acid ligase activity"/>
    <property type="evidence" value="ECO:0007669"/>
    <property type="project" value="InterPro"/>
</dbReference>
<dbReference type="GO" id="GO:0051301">
    <property type="term" value="P:cell division"/>
    <property type="evidence" value="ECO:0007669"/>
    <property type="project" value="UniProtKB-KW"/>
</dbReference>
<dbReference type="Gene3D" id="3.90.190.20">
    <property type="entry name" value="Mur ligase, C-terminal domain"/>
    <property type="match status" value="1"/>
</dbReference>
<accession>A0A1G2FDQ1</accession>
<evidence type="ECO:0000259" key="3">
    <source>
        <dbReference type="Pfam" id="PF02875"/>
    </source>
</evidence>
<feature type="domain" description="Mur ligase central" evidence="4">
    <location>
        <begin position="58"/>
        <end position="290"/>
    </location>
</feature>
<comment type="similarity">
    <text evidence="1">Belongs to the MurCDEF family. MurE subfamily.</text>
</comment>
<keyword evidence="2" id="KW-0131">Cell cycle</keyword>
<organism evidence="5 6">
    <name type="scientific">Candidatus Portnoybacteria bacterium RIFCSPHIGHO2_12_FULL_38_9</name>
    <dbReference type="NCBI Taxonomy" id="1801997"/>
    <lineage>
        <taxon>Bacteria</taxon>
        <taxon>Candidatus Portnoyibacteriota</taxon>
    </lineage>
</organism>
<dbReference type="InterPro" id="IPR004101">
    <property type="entry name" value="Mur_ligase_C"/>
</dbReference>
<dbReference type="NCBIfam" id="TIGR01085">
    <property type="entry name" value="murE"/>
    <property type="match status" value="1"/>
</dbReference>
<keyword evidence="2" id="KW-0961">Cell wall biogenesis/degradation</keyword>
<dbReference type="Gene3D" id="3.40.1190.10">
    <property type="entry name" value="Mur-like, catalytic domain"/>
    <property type="match status" value="1"/>
</dbReference>
<reference evidence="5 6" key="1">
    <citation type="journal article" date="2016" name="Nat. Commun.">
        <title>Thousands of microbial genomes shed light on interconnected biogeochemical processes in an aquifer system.</title>
        <authorList>
            <person name="Anantharaman K."/>
            <person name="Brown C.T."/>
            <person name="Hug L.A."/>
            <person name="Sharon I."/>
            <person name="Castelle C.J."/>
            <person name="Probst A.J."/>
            <person name="Thomas B.C."/>
            <person name="Singh A."/>
            <person name="Wilkins M.J."/>
            <person name="Karaoz U."/>
            <person name="Brodie E.L."/>
            <person name="Williams K.H."/>
            <person name="Hubbard S.S."/>
            <person name="Banfield J.F."/>
        </authorList>
    </citation>
    <scope>NUCLEOTIDE SEQUENCE [LARGE SCALE GENOMIC DNA]</scope>
</reference>
<dbReference type="GO" id="GO:0005524">
    <property type="term" value="F:ATP binding"/>
    <property type="evidence" value="ECO:0007669"/>
    <property type="project" value="InterPro"/>
</dbReference>
<dbReference type="PANTHER" id="PTHR23135">
    <property type="entry name" value="MUR LIGASE FAMILY MEMBER"/>
    <property type="match status" value="1"/>
</dbReference>
<dbReference type="STRING" id="1801997.A3J64_00260"/>
<evidence type="ECO:0000313" key="5">
    <source>
        <dbReference type="EMBL" id="OGZ36184.1"/>
    </source>
</evidence>
<evidence type="ECO:0000256" key="1">
    <source>
        <dbReference type="ARBA" id="ARBA00005898"/>
    </source>
</evidence>
<dbReference type="SUPFAM" id="SSF53244">
    <property type="entry name" value="MurD-like peptide ligases, peptide-binding domain"/>
    <property type="match status" value="1"/>
</dbReference>
<feature type="domain" description="Mur ligase C-terminal" evidence="3">
    <location>
        <begin position="313"/>
        <end position="446"/>
    </location>
</feature>
<dbReference type="EMBL" id="MHNB01000030">
    <property type="protein sequence ID" value="OGZ36184.1"/>
    <property type="molecule type" value="Genomic_DNA"/>
</dbReference>
<dbReference type="InterPro" id="IPR036615">
    <property type="entry name" value="Mur_ligase_C_dom_sf"/>
</dbReference>
<dbReference type="GO" id="GO:0071555">
    <property type="term" value="P:cell wall organization"/>
    <property type="evidence" value="ECO:0007669"/>
    <property type="project" value="UniProtKB-KW"/>
</dbReference>
<evidence type="ECO:0000259" key="4">
    <source>
        <dbReference type="Pfam" id="PF08245"/>
    </source>
</evidence>
<comment type="caution">
    <text evidence="5">The sequence shown here is derived from an EMBL/GenBank/DDBJ whole genome shotgun (WGS) entry which is preliminary data.</text>
</comment>
<gene>
    <name evidence="5" type="ORF">A3J64_00260</name>
</gene>
<dbReference type="GO" id="GO:0009252">
    <property type="term" value="P:peptidoglycan biosynthetic process"/>
    <property type="evidence" value="ECO:0007669"/>
    <property type="project" value="UniProtKB-UniPathway"/>
</dbReference>
<dbReference type="InterPro" id="IPR036565">
    <property type="entry name" value="Mur-like_cat_sf"/>
</dbReference>
<dbReference type="Pfam" id="PF02875">
    <property type="entry name" value="Mur_ligase_C"/>
    <property type="match status" value="1"/>
</dbReference>
<dbReference type="AlphaFoldDB" id="A0A1G2FDQ1"/>
<proteinExistence type="inferred from homology"/>
<dbReference type="InterPro" id="IPR005761">
    <property type="entry name" value="UDP-N-AcMur-Glu-dNH2Pim_ligase"/>
</dbReference>
<comment type="pathway">
    <text evidence="2">Cell wall biogenesis; peptidoglycan biosynthesis.</text>
</comment>
<evidence type="ECO:0000313" key="6">
    <source>
        <dbReference type="Proteomes" id="UP000177061"/>
    </source>
</evidence>
<dbReference type="GO" id="GO:0008360">
    <property type="term" value="P:regulation of cell shape"/>
    <property type="evidence" value="ECO:0007669"/>
    <property type="project" value="UniProtKB-KW"/>
</dbReference>